<sequence length="443" mass="50335">MNEINTLARKDQTDRFPHAGLYRQQHLFFNPATGRNDPIPLPTPSRRALPPIPEEQLDLRPDSEVDHDLLHPRPVSDEKNLWLFWDTGFAQMHGYAQRNVRTWHRRLARQGWAVRVLDRRPGSPLNVANFLDVADPAVFPRAFRDGTLAGAYGAQHTSDLVRWPLLLRHGGVYADVGLMPIGDLDRLWRETVGDPASPLDVLTFTMDGRDLTNYFLASGRDNPLFLRCHRLLLELWAADGGKTTTDGMCNSPLLQDIPKMGRTLSFEEDGHVYGPDEVTDMLSDYIIQGQAATLVMGLVDDEDGWDGPRYVREHVWASDYMEASQLVNQLTAWDGPKAFELMSLRLPSEGEAESDGQRQAREIVEGCLQRSFAFKLAHGLILRVLGPTLGSLWRANKGSDDVPGTYAHWLRYGMLHWRQESLPKRWEFEVVEPFKRGPLLRET</sequence>
<evidence type="ECO:0008006" key="4">
    <source>
        <dbReference type="Google" id="ProtNLM"/>
    </source>
</evidence>
<name>A0ABR1SV85_9PEZI</name>
<dbReference type="Gene3D" id="3.90.550.20">
    <property type="match status" value="1"/>
</dbReference>
<dbReference type="GeneID" id="92099473"/>
<accession>A0ABR1SV85</accession>
<protein>
    <recommendedName>
        <fullName evidence="4">Capsule polysaccharide biosynthesis protein</fullName>
    </recommendedName>
</protein>
<evidence type="ECO:0000256" key="1">
    <source>
        <dbReference type="SAM" id="MobiDB-lite"/>
    </source>
</evidence>
<comment type="caution">
    <text evidence="2">The sequence shown here is derived from an EMBL/GenBank/DDBJ whole genome shotgun (WGS) entry which is preliminary data.</text>
</comment>
<dbReference type="SUPFAM" id="SSF53448">
    <property type="entry name" value="Nucleotide-diphospho-sugar transferases"/>
    <property type="match status" value="1"/>
</dbReference>
<dbReference type="InterPro" id="IPR008441">
    <property type="entry name" value="AfumC-like_glycosyl_Trfase"/>
</dbReference>
<organism evidence="2 3">
    <name type="scientific">Apiospora phragmitis</name>
    <dbReference type="NCBI Taxonomy" id="2905665"/>
    <lineage>
        <taxon>Eukaryota</taxon>
        <taxon>Fungi</taxon>
        <taxon>Dikarya</taxon>
        <taxon>Ascomycota</taxon>
        <taxon>Pezizomycotina</taxon>
        <taxon>Sordariomycetes</taxon>
        <taxon>Xylariomycetidae</taxon>
        <taxon>Amphisphaeriales</taxon>
        <taxon>Apiosporaceae</taxon>
        <taxon>Apiospora</taxon>
    </lineage>
</organism>
<dbReference type="InterPro" id="IPR029044">
    <property type="entry name" value="Nucleotide-diphossugar_trans"/>
</dbReference>
<dbReference type="RefSeq" id="XP_066708086.1">
    <property type="nucleotide sequence ID" value="XM_066866410.1"/>
</dbReference>
<gene>
    <name evidence="2" type="ORF">PG994_015001</name>
</gene>
<keyword evidence="3" id="KW-1185">Reference proteome</keyword>
<evidence type="ECO:0000313" key="2">
    <source>
        <dbReference type="EMBL" id="KAK8038234.1"/>
    </source>
</evidence>
<proteinExistence type="predicted"/>
<reference evidence="2 3" key="1">
    <citation type="submission" date="2023-01" db="EMBL/GenBank/DDBJ databases">
        <title>Analysis of 21 Apiospora genomes using comparative genomics revels a genus with tremendous synthesis potential of carbohydrate active enzymes and secondary metabolites.</title>
        <authorList>
            <person name="Sorensen T."/>
        </authorList>
    </citation>
    <scope>NUCLEOTIDE SEQUENCE [LARGE SCALE GENOMIC DNA]</scope>
    <source>
        <strain evidence="2 3">CBS 135458</strain>
    </source>
</reference>
<dbReference type="EMBL" id="JAQQWL010000016">
    <property type="protein sequence ID" value="KAK8038234.1"/>
    <property type="molecule type" value="Genomic_DNA"/>
</dbReference>
<dbReference type="Pfam" id="PF05704">
    <property type="entry name" value="Caps_synth"/>
    <property type="match status" value="1"/>
</dbReference>
<feature type="region of interest" description="Disordered" evidence="1">
    <location>
        <begin position="32"/>
        <end position="51"/>
    </location>
</feature>
<evidence type="ECO:0000313" key="3">
    <source>
        <dbReference type="Proteomes" id="UP001480595"/>
    </source>
</evidence>
<dbReference type="Proteomes" id="UP001480595">
    <property type="component" value="Unassembled WGS sequence"/>
</dbReference>